<dbReference type="InterPro" id="IPR011330">
    <property type="entry name" value="Glyco_hydro/deAcase_b/a-brl"/>
</dbReference>
<reference evidence="2 3" key="1">
    <citation type="submission" date="2018-07" db="EMBL/GenBank/DDBJ databases">
        <title>Complete Genome and Methylome Analysis of Deinococcus wulumuqiensis NEB 479.</title>
        <authorList>
            <person name="Fomenkov A."/>
            <person name="Luyten Y."/>
            <person name="Vincze T."/>
            <person name="Anton B.P."/>
            <person name="Clark T."/>
            <person name="Roberts R.J."/>
            <person name="Morgan R.D."/>
        </authorList>
    </citation>
    <scope>NUCLEOTIDE SEQUENCE [LARGE SCALE GENOMIC DNA]</scope>
    <source>
        <strain evidence="2 3">NEB 479</strain>
    </source>
</reference>
<dbReference type="InterPro" id="IPR050248">
    <property type="entry name" value="Polysacc_deacetylase_ArnD"/>
</dbReference>
<sequence length="232" mass="25010">MFGLGLLAAGLVAAALADLLGRAAGFGALGAGNAPDRVALTFDDGPSPRTPELRAVLERHGAQATFFVLEPHCRAFPAEVQALRDAGHQLESHGRWHRHALLLPGQEWAQVRWHPDGPDRNGGLYRPPYGGHSPLTRLLARLAGREIALWDTESRDWTAAPAADLAAQTLARVRPGSVVLLHDGPAVTPELLDLLLRGLHGRGLRAVRLGDLPPQRIGWRAGLRRLRQSYGG</sequence>
<organism evidence="2 3">
    <name type="scientific">Deinococcus wulumuqiensis</name>
    <dbReference type="NCBI Taxonomy" id="980427"/>
    <lineage>
        <taxon>Bacteria</taxon>
        <taxon>Thermotogati</taxon>
        <taxon>Deinococcota</taxon>
        <taxon>Deinococci</taxon>
        <taxon>Deinococcales</taxon>
        <taxon>Deinococcaceae</taxon>
        <taxon>Deinococcus</taxon>
    </lineage>
</organism>
<accession>A0A345IK16</accession>
<dbReference type="Gene3D" id="3.20.20.370">
    <property type="entry name" value="Glycoside hydrolase/deacetylase"/>
    <property type="match status" value="1"/>
</dbReference>
<dbReference type="GO" id="GO:0005975">
    <property type="term" value="P:carbohydrate metabolic process"/>
    <property type="evidence" value="ECO:0007669"/>
    <property type="project" value="InterPro"/>
</dbReference>
<feature type="domain" description="NodB homology" evidence="1">
    <location>
        <begin position="36"/>
        <end position="207"/>
    </location>
</feature>
<dbReference type="SUPFAM" id="SSF88713">
    <property type="entry name" value="Glycoside hydrolase/deacetylase"/>
    <property type="match status" value="1"/>
</dbReference>
<evidence type="ECO:0000313" key="2">
    <source>
        <dbReference type="EMBL" id="AXH00039.1"/>
    </source>
</evidence>
<name>A0A345IK16_9DEIO</name>
<dbReference type="PANTHER" id="PTHR10587:SF137">
    <property type="entry name" value="4-DEOXY-4-FORMAMIDO-L-ARABINOSE-PHOSPHOUNDECAPRENOL DEFORMYLASE ARND-RELATED"/>
    <property type="match status" value="1"/>
</dbReference>
<proteinExistence type="predicted"/>
<protein>
    <submittedName>
        <fullName evidence="2">Polysaccharide deacetylase</fullName>
    </submittedName>
</protein>
<dbReference type="KEGG" id="dwu:DVJ83_05030"/>
<gene>
    <name evidence="2" type="ORF">DVJ83_05030</name>
</gene>
<dbReference type="Pfam" id="PF01522">
    <property type="entry name" value="Polysacc_deac_1"/>
    <property type="match status" value="1"/>
</dbReference>
<dbReference type="InterPro" id="IPR002509">
    <property type="entry name" value="NODB_dom"/>
</dbReference>
<dbReference type="GO" id="GO:0016810">
    <property type="term" value="F:hydrolase activity, acting on carbon-nitrogen (but not peptide) bonds"/>
    <property type="evidence" value="ECO:0007669"/>
    <property type="project" value="InterPro"/>
</dbReference>
<evidence type="ECO:0000259" key="1">
    <source>
        <dbReference type="PROSITE" id="PS51677"/>
    </source>
</evidence>
<dbReference type="EMBL" id="CP031158">
    <property type="protein sequence ID" value="AXH00039.1"/>
    <property type="molecule type" value="Genomic_DNA"/>
</dbReference>
<dbReference type="PANTHER" id="PTHR10587">
    <property type="entry name" value="GLYCOSYL TRANSFERASE-RELATED"/>
    <property type="match status" value="1"/>
</dbReference>
<evidence type="ECO:0000313" key="3">
    <source>
        <dbReference type="Proteomes" id="UP000253744"/>
    </source>
</evidence>
<dbReference type="STRING" id="1288484.GCA_000348665_02232"/>
<dbReference type="Proteomes" id="UP000253744">
    <property type="component" value="Chromosome"/>
</dbReference>
<dbReference type="AlphaFoldDB" id="A0A345IK16"/>
<dbReference type="PROSITE" id="PS51677">
    <property type="entry name" value="NODB"/>
    <property type="match status" value="1"/>
</dbReference>